<keyword evidence="2" id="KW-1185">Reference proteome</keyword>
<name>A0A183G991_HELPZ</name>
<dbReference type="WBParaSite" id="HPBE_0001850201-mRNA-1">
    <property type="protein sequence ID" value="HPBE_0001850201-mRNA-1"/>
    <property type="gene ID" value="HPBE_0001850201"/>
</dbReference>
<dbReference type="EMBL" id="UZAH01030727">
    <property type="protein sequence ID" value="VDP11834.1"/>
    <property type="molecule type" value="Genomic_DNA"/>
</dbReference>
<evidence type="ECO:0000313" key="3">
    <source>
        <dbReference type="WBParaSite" id="HPBE_0001850201-mRNA-1"/>
    </source>
</evidence>
<reference evidence="3" key="2">
    <citation type="submission" date="2019-09" db="UniProtKB">
        <authorList>
            <consortium name="WormBaseParasite"/>
        </authorList>
    </citation>
    <scope>IDENTIFICATION</scope>
</reference>
<accession>A0A3P8C0C1</accession>
<sequence length="66" mass="7202">MGEHVDCHGGAMVQVAVTILARESDVSARKTLEAFWIASRNPKINRRDECVAVTQELAPFVGLCGF</sequence>
<dbReference type="Proteomes" id="UP000050761">
    <property type="component" value="Unassembled WGS sequence"/>
</dbReference>
<dbReference type="AlphaFoldDB" id="A0A183G991"/>
<gene>
    <name evidence="1" type="ORF">HPBE_LOCUS18501</name>
</gene>
<evidence type="ECO:0000313" key="2">
    <source>
        <dbReference type="Proteomes" id="UP000050761"/>
    </source>
</evidence>
<dbReference type="OrthoDB" id="5887846at2759"/>
<reference evidence="1 2" key="1">
    <citation type="submission" date="2018-11" db="EMBL/GenBank/DDBJ databases">
        <authorList>
            <consortium name="Pathogen Informatics"/>
        </authorList>
    </citation>
    <scope>NUCLEOTIDE SEQUENCE [LARGE SCALE GENOMIC DNA]</scope>
</reference>
<proteinExistence type="predicted"/>
<organism evidence="2 3">
    <name type="scientific">Heligmosomoides polygyrus</name>
    <name type="common">Parasitic roundworm</name>
    <dbReference type="NCBI Taxonomy" id="6339"/>
    <lineage>
        <taxon>Eukaryota</taxon>
        <taxon>Metazoa</taxon>
        <taxon>Ecdysozoa</taxon>
        <taxon>Nematoda</taxon>
        <taxon>Chromadorea</taxon>
        <taxon>Rhabditida</taxon>
        <taxon>Rhabditina</taxon>
        <taxon>Rhabditomorpha</taxon>
        <taxon>Strongyloidea</taxon>
        <taxon>Heligmosomidae</taxon>
        <taxon>Heligmosomoides</taxon>
    </lineage>
</organism>
<accession>A0A183G991</accession>
<evidence type="ECO:0000313" key="1">
    <source>
        <dbReference type="EMBL" id="VDP11834.1"/>
    </source>
</evidence>
<protein>
    <submittedName>
        <fullName evidence="3">GalKase_gal_bdg domain-containing protein</fullName>
    </submittedName>
</protein>